<protein>
    <submittedName>
        <fullName evidence="1">C2H2 finger domain protein, putative</fullName>
    </submittedName>
</protein>
<keyword evidence="2" id="KW-1185">Reference proteome</keyword>
<gene>
    <name evidence="1" type="ORF">CCM_08037</name>
</gene>
<dbReference type="eggNOG" id="ENOG502S60G">
    <property type="taxonomic scope" value="Eukaryota"/>
</dbReference>
<dbReference type="PANTHER" id="PTHR23225:SF2">
    <property type="entry name" value="AT09679P-RELATED"/>
    <property type="match status" value="1"/>
</dbReference>
<dbReference type="VEuPathDB" id="FungiDB:CCM_08037"/>
<evidence type="ECO:0000313" key="2">
    <source>
        <dbReference type="Proteomes" id="UP000001610"/>
    </source>
</evidence>
<dbReference type="Proteomes" id="UP000001610">
    <property type="component" value="Unassembled WGS sequence"/>
</dbReference>
<name>G3JPH4_CORMM</name>
<dbReference type="InParanoid" id="G3JPH4"/>
<evidence type="ECO:0000313" key="1">
    <source>
        <dbReference type="EMBL" id="EGX89784.1"/>
    </source>
</evidence>
<dbReference type="HOGENOM" id="CLU_024592_2_0_1"/>
<dbReference type="KEGG" id="cmt:CCM_08037"/>
<dbReference type="AlphaFoldDB" id="G3JPH4"/>
<accession>G3JPH4</accession>
<dbReference type="GeneID" id="18170046"/>
<dbReference type="STRING" id="983644.G3JPH4"/>
<reference evidence="1 2" key="1">
    <citation type="journal article" date="2011" name="Genome Biol.">
        <title>Genome sequence of the insect pathogenic fungus Cordyceps militaris, a valued traditional Chinese medicine.</title>
        <authorList>
            <person name="Zheng P."/>
            <person name="Xia Y."/>
            <person name="Xiao G."/>
            <person name="Xiong C."/>
            <person name="Hu X."/>
            <person name="Zhang S."/>
            <person name="Zheng H."/>
            <person name="Huang Y."/>
            <person name="Zhou Y."/>
            <person name="Wang S."/>
            <person name="Zhao G.P."/>
            <person name="Liu X."/>
            <person name="St Leger R.J."/>
            <person name="Wang C."/>
        </authorList>
    </citation>
    <scope>NUCLEOTIDE SEQUENCE [LARGE SCALE GENOMIC DNA]</scope>
    <source>
        <strain evidence="1 2">CM01</strain>
    </source>
</reference>
<dbReference type="EMBL" id="JH126404">
    <property type="protein sequence ID" value="EGX89784.1"/>
    <property type="molecule type" value="Genomic_DNA"/>
</dbReference>
<sequence>MANTPIFGAPDDWSMLMSSHDIAHQTLPINDYRALYGSFEQQDMICSYLVTNHDTHVNNAHVASFGHESWPNTDFMAEASLSYSCQADHAETSLSHSFGDSGITCAHYGPPMDNNPNYPISISLTPADDVTDVKHHDIAQPGYQFAHNSTAKLGLEYFDLPPMVSVAACHSYNSDEHNFFSSNAAMDWKHIRSQHVRPLFCIFHYAGCMLRFASKNEWKRHILYQHLNLQYWVCTEGTCGRKERSQTETCALPMPTRGSIFNRKDLYTQHIRRMHLVHGEADTKARMRQLQVKAARTRCTLPDFMLCPVPECPSKFVDSNAWDNWMEHVAAHMQRGAAGEHVLVGFGGPENWTLTNWAASEAVAITRQTSAGTWTLRRPIHGRGACKMDV</sequence>
<proteinExistence type="predicted"/>
<dbReference type="PANTHER" id="PTHR23225">
    <property type="entry name" value="ZINC FINGER PROTEIN"/>
    <property type="match status" value="1"/>
</dbReference>
<dbReference type="InterPro" id="IPR039970">
    <property type="entry name" value="TF_Grauzone"/>
</dbReference>
<organism evidence="1 2">
    <name type="scientific">Cordyceps militaris (strain CM01)</name>
    <name type="common">Caterpillar fungus</name>
    <dbReference type="NCBI Taxonomy" id="983644"/>
    <lineage>
        <taxon>Eukaryota</taxon>
        <taxon>Fungi</taxon>
        <taxon>Dikarya</taxon>
        <taxon>Ascomycota</taxon>
        <taxon>Pezizomycotina</taxon>
        <taxon>Sordariomycetes</taxon>
        <taxon>Hypocreomycetidae</taxon>
        <taxon>Hypocreales</taxon>
        <taxon>Cordycipitaceae</taxon>
        <taxon>Cordyceps</taxon>
    </lineage>
</organism>
<dbReference type="GO" id="GO:0003700">
    <property type="term" value="F:DNA-binding transcription factor activity"/>
    <property type="evidence" value="ECO:0007669"/>
    <property type="project" value="InterPro"/>
</dbReference>
<dbReference type="OrthoDB" id="5388486at2759"/>
<dbReference type="RefSeq" id="XP_006673239.1">
    <property type="nucleotide sequence ID" value="XM_006673176.1"/>
</dbReference>